<organism evidence="1 2">
    <name type="scientific">Rhabditophanes sp. KR3021</name>
    <dbReference type="NCBI Taxonomy" id="114890"/>
    <lineage>
        <taxon>Eukaryota</taxon>
        <taxon>Metazoa</taxon>
        <taxon>Ecdysozoa</taxon>
        <taxon>Nematoda</taxon>
        <taxon>Chromadorea</taxon>
        <taxon>Rhabditida</taxon>
        <taxon>Tylenchina</taxon>
        <taxon>Panagrolaimomorpha</taxon>
        <taxon>Strongyloidoidea</taxon>
        <taxon>Alloionematidae</taxon>
        <taxon>Rhabditophanes</taxon>
    </lineage>
</organism>
<sequence length="109" mass="12150">MQSTLSCARKNNVVINSESQQFQISGLPANTWVGSRNFELMQSTECKGAKLYEIRSIVDIDQCKTSCLEYNCNAVNLFQIAEMDFMCEILGEVDSYEPAQGAACYVVNT</sequence>
<proteinExistence type="predicted"/>
<reference evidence="2" key="1">
    <citation type="submission" date="2016-11" db="UniProtKB">
        <authorList>
            <consortium name="WormBaseParasite"/>
        </authorList>
    </citation>
    <scope>IDENTIFICATION</scope>
    <source>
        <strain evidence="2">KR3021</strain>
    </source>
</reference>
<dbReference type="Proteomes" id="UP000095286">
    <property type="component" value="Unplaced"/>
</dbReference>
<accession>A0AC35THZ4</accession>
<protein>
    <submittedName>
        <fullName evidence="2">Apple domain-containing protein</fullName>
    </submittedName>
</protein>
<evidence type="ECO:0000313" key="1">
    <source>
        <dbReference type="Proteomes" id="UP000095286"/>
    </source>
</evidence>
<name>A0AC35THZ4_9BILA</name>
<dbReference type="WBParaSite" id="RSKR_0000078200.1">
    <property type="protein sequence ID" value="RSKR_0000078200.1"/>
    <property type="gene ID" value="RSKR_0000078200"/>
</dbReference>
<evidence type="ECO:0000313" key="2">
    <source>
        <dbReference type="WBParaSite" id="RSKR_0000078200.1"/>
    </source>
</evidence>